<dbReference type="EMBL" id="WJQU01000001">
    <property type="protein sequence ID" value="KAJ6649025.1"/>
    <property type="molecule type" value="Genomic_DNA"/>
</dbReference>
<keyword evidence="3" id="KW-0272">Extracellular matrix</keyword>
<dbReference type="SUPFAM" id="SSF57184">
    <property type="entry name" value="Growth factor receptor domain"/>
    <property type="match status" value="2"/>
</dbReference>
<feature type="repeat" description="LDL-receptor class B" evidence="13">
    <location>
        <begin position="1082"/>
        <end position="1125"/>
    </location>
</feature>
<keyword evidence="8" id="KW-0084">Basement membrane</keyword>
<feature type="domain" description="NIDO" evidence="17">
    <location>
        <begin position="94"/>
        <end position="247"/>
    </location>
</feature>
<reference evidence="18" key="1">
    <citation type="submission" date="2022-07" db="EMBL/GenBank/DDBJ databases">
        <authorList>
            <person name="Trinca V."/>
            <person name="Uliana J.V.C."/>
            <person name="Torres T.T."/>
            <person name="Ward R.J."/>
            <person name="Monesi N."/>
        </authorList>
    </citation>
    <scope>NUCLEOTIDE SEQUENCE</scope>
    <source>
        <strain evidence="18">HSMRA1968</strain>
        <tissue evidence="18">Whole embryos</tissue>
    </source>
</reference>
<feature type="repeat" description="LDL-receptor class B" evidence="13">
    <location>
        <begin position="1039"/>
        <end position="1081"/>
    </location>
</feature>
<dbReference type="GO" id="GO:0007160">
    <property type="term" value="P:cell-matrix adhesion"/>
    <property type="evidence" value="ECO:0007669"/>
    <property type="project" value="InterPro"/>
</dbReference>
<dbReference type="GO" id="GO:0042813">
    <property type="term" value="F:Wnt receptor activity"/>
    <property type="evidence" value="ECO:0007669"/>
    <property type="project" value="TreeGrafter"/>
</dbReference>
<dbReference type="Proteomes" id="UP001151699">
    <property type="component" value="Chromosome A"/>
</dbReference>
<proteinExistence type="predicted"/>
<dbReference type="InterPro" id="IPR009030">
    <property type="entry name" value="Growth_fac_rcpt_cys_sf"/>
</dbReference>
<feature type="chain" id="PRO_5040405676" evidence="14">
    <location>
        <begin position="20"/>
        <end position="1305"/>
    </location>
</feature>
<dbReference type="GO" id="GO:0060070">
    <property type="term" value="P:canonical Wnt signaling pathway"/>
    <property type="evidence" value="ECO:0007669"/>
    <property type="project" value="TreeGrafter"/>
</dbReference>
<evidence type="ECO:0000256" key="7">
    <source>
        <dbReference type="ARBA" id="ARBA00022837"/>
    </source>
</evidence>
<evidence type="ECO:0000313" key="19">
    <source>
        <dbReference type="Proteomes" id="UP001151699"/>
    </source>
</evidence>
<dbReference type="SMART" id="SM00181">
    <property type="entry name" value="EGF"/>
    <property type="match status" value="10"/>
</dbReference>
<dbReference type="Gene3D" id="2.40.155.10">
    <property type="entry name" value="Green fluorescent protein"/>
    <property type="match status" value="1"/>
</dbReference>
<dbReference type="SMART" id="SM00179">
    <property type="entry name" value="EGF_CA"/>
    <property type="match status" value="4"/>
</dbReference>
<dbReference type="PROSITE" id="PS51220">
    <property type="entry name" value="NIDO"/>
    <property type="match status" value="1"/>
</dbReference>
<dbReference type="Gene3D" id="2.90.20.10">
    <property type="entry name" value="Plasmodium vivax P25 domain"/>
    <property type="match status" value="1"/>
</dbReference>
<feature type="domain" description="EGF-like" evidence="15">
    <location>
        <begin position="532"/>
        <end position="572"/>
    </location>
</feature>
<dbReference type="PROSITE" id="PS01187">
    <property type="entry name" value="EGF_CA"/>
    <property type="match status" value="1"/>
</dbReference>
<keyword evidence="6" id="KW-0677">Repeat</keyword>
<dbReference type="FunFam" id="2.120.10.30:FF:000241">
    <property type="entry name" value="Low-density lipoprotein receptor-related protein 6"/>
    <property type="match status" value="1"/>
</dbReference>
<name>A0A9Q0S9Y6_9DIPT</name>
<dbReference type="Pfam" id="PF06119">
    <property type="entry name" value="NIDO"/>
    <property type="match status" value="1"/>
</dbReference>
<feature type="repeat" description="LDL-receptor class B" evidence="13">
    <location>
        <begin position="1126"/>
        <end position="1171"/>
    </location>
</feature>
<dbReference type="InterPro" id="IPR000152">
    <property type="entry name" value="EGF-type_Asp/Asn_hydroxyl_site"/>
</dbReference>
<evidence type="ECO:0000256" key="10">
    <source>
        <dbReference type="ARBA" id="ARBA00023157"/>
    </source>
</evidence>
<evidence type="ECO:0000256" key="5">
    <source>
        <dbReference type="ARBA" id="ARBA00022729"/>
    </source>
</evidence>
<comment type="caution">
    <text evidence="18">The sequence shown here is derived from an EMBL/GenBank/DDBJ whole genome shotgun (WGS) entry which is preliminary data.</text>
</comment>
<evidence type="ECO:0000259" key="16">
    <source>
        <dbReference type="PROSITE" id="PS50993"/>
    </source>
</evidence>
<dbReference type="Gene3D" id="2.10.25.10">
    <property type="entry name" value="Laminin"/>
    <property type="match status" value="4"/>
</dbReference>
<evidence type="ECO:0000256" key="9">
    <source>
        <dbReference type="ARBA" id="ARBA00022889"/>
    </source>
</evidence>
<dbReference type="PROSITE" id="PS50993">
    <property type="entry name" value="NIDOGEN_G2"/>
    <property type="match status" value="1"/>
</dbReference>
<feature type="disulfide bond" evidence="12">
    <location>
        <begin position="875"/>
        <end position="892"/>
    </location>
</feature>
<dbReference type="Pfam" id="PF07474">
    <property type="entry name" value="G2F"/>
    <property type="match status" value="1"/>
</dbReference>
<evidence type="ECO:0000256" key="6">
    <source>
        <dbReference type="ARBA" id="ARBA00022737"/>
    </source>
</evidence>
<dbReference type="InterPro" id="IPR018097">
    <property type="entry name" value="EGF_Ca-bd_CS"/>
</dbReference>
<evidence type="ECO:0000256" key="12">
    <source>
        <dbReference type="PROSITE-ProRule" id="PRU00076"/>
    </source>
</evidence>
<dbReference type="InterPro" id="IPR001881">
    <property type="entry name" value="EGF-like_Ca-bd_dom"/>
</dbReference>
<dbReference type="InterPro" id="IPR011042">
    <property type="entry name" value="6-blade_b-propeller_TolB-like"/>
</dbReference>
<keyword evidence="19" id="KW-1185">Reference proteome</keyword>
<keyword evidence="9" id="KW-0130">Cell adhesion</keyword>
<keyword evidence="2" id="KW-0964">Secreted</keyword>
<dbReference type="InterPro" id="IPR006605">
    <property type="entry name" value="G2_nidogen/fibulin_G2F"/>
</dbReference>
<evidence type="ECO:0000256" key="14">
    <source>
        <dbReference type="SAM" id="SignalP"/>
    </source>
</evidence>
<dbReference type="GO" id="GO:0005509">
    <property type="term" value="F:calcium ion binding"/>
    <property type="evidence" value="ECO:0007669"/>
    <property type="project" value="InterPro"/>
</dbReference>
<dbReference type="GO" id="GO:0005604">
    <property type="term" value="C:basement membrane"/>
    <property type="evidence" value="ECO:0007669"/>
    <property type="project" value="UniProtKB-SubCell"/>
</dbReference>
<dbReference type="InterPro" id="IPR024731">
    <property type="entry name" value="NELL2-like_EGF"/>
</dbReference>
<evidence type="ECO:0000256" key="2">
    <source>
        <dbReference type="ARBA" id="ARBA00022525"/>
    </source>
</evidence>
<dbReference type="InterPro" id="IPR000742">
    <property type="entry name" value="EGF"/>
</dbReference>
<evidence type="ECO:0000259" key="15">
    <source>
        <dbReference type="PROSITE" id="PS50026"/>
    </source>
</evidence>
<evidence type="ECO:0000256" key="13">
    <source>
        <dbReference type="PROSITE-ProRule" id="PRU00461"/>
    </source>
</evidence>
<accession>A0A9Q0S9Y6</accession>
<dbReference type="PANTHER" id="PTHR46513:SF13">
    <property type="entry name" value="EGF-LIKE DOMAIN-CONTAINING PROTEIN"/>
    <property type="match status" value="1"/>
</dbReference>
<dbReference type="GO" id="GO:0005886">
    <property type="term" value="C:plasma membrane"/>
    <property type="evidence" value="ECO:0007669"/>
    <property type="project" value="TreeGrafter"/>
</dbReference>
<dbReference type="SUPFAM" id="SSF63825">
    <property type="entry name" value="YWTD domain"/>
    <property type="match status" value="1"/>
</dbReference>
<evidence type="ECO:0000259" key="17">
    <source>
        <dbReference type="PROSITE" id="PS51220"/>
    </source>
</evidence>
<keyword evidence="7" id="KW-0106">Calcium</keyword>
<comment type="subcellular location">
    <subcellularLocation>
        <location evidence="1">Secreted</location>
        <location evidence="1">Extracellular space</location>
        <location evidence="1">Extracellular matrix</location>
        <location evidence="1">Basement membrane</location>
    </subcellularLocation>
</comment>
<organism evidence="18 19">
    <name type="scientific">Pseudolycoriella hygida</name>
    <dbReference type="NCBI Taxonomy" id="35572"/>
    <lineage>
        <taxon>Eukaryota</taxon>
        <taxon>Metazoa</taxon>
        <taxon>Ecdysozoa</taxon>
        <taxon>Arthropoda</taxon>
        <taxon>Hexapoda</taxon>
        <taxon>Insecta</taxon>
        <taxon>Pterygota</taxon>
        <taxon>Neoptera</taxon>
        <taxon>Endopterygota</taxon>
        <taxon>Diptera</taxon>
        <taxon>Nematocera</taxon>
        <taxon>Sciaroidea</taxon>
        <taxon>Sciaridae</taxon>
        <taxon>Pseudolycoriella</taxon>
    </lineage>
</organism>
<dbReference type="OrthoDB" id="6375837at2759"/>
<keyword evidence="4 12" id="KW-0245">EGF-like domain</keyword>
<protein>
    <submittedName>
        <fullName evidence="18">Nidogen</fullName>
    </submittedName>
</protein>
<dbReference type="InterPro" id="IPR000033">
    <property type="entry name" value="LDLR_classB_rpt"/>
</dbReference>
<dbReference type="InterPro" id="IPR003886">
    <property type="entry name" value="NIDO_dom"/>
</dbReference>
<feature type="disulfide bond" evidence="12">
    <location>
        <begin position="798"/>
        <end position="815"/>
    </location>
</feature>
<evidence type="ECO:0000313" key="18">
    <source>
        <dbReference type="EMBL" id="KAJ6649025.1"/>
    </source>
</evidence>
<dbReference type="Pfam" id="PF12947">
    <property type="entry name" value="EGF_3"/>
    <property type="match status" value="2"/>
</dbReference>
<sequence>MLRIGFIAFVLLNIYPSDALSVDDLYKNNNNEESGILPMGDENYEFVKLGTPIHLYSETYEHLYVNTNGILTFGLEFPQFVNLPFPLEYPAIAPFYSNIDTTDGNASSTISYFKSYDPEILSRASNYVRLGFDEAYDFQATSVFVATWANVGYYQAKNDVGNTFQVAIISDEIETYVQYLYPTGGLNWIQADIGESGLPDVRAQAGFVSEDGRYFSLKGSGTDKAKFLSELTNCGEPGSWLFKIGPLGVESNSNVQEPSYGSTDELDVDVKTCATNGRLKCHSSATCVDTTNGFCCKCNKGYYGNGFSCLKDDVPVRVSGKISGILNEIPISSQLQSYVVMTDGRSYTAVSPLTPDVGFNLQYFQVLGGTIGWLFAKPNGNVKNGYQITGGKFNHSATIHFEGTNEQCSITQRFIGLNAWDQLSIEIEISGTVPVIPDGAAVHISDITEEYNFNTETSVRSTGKQHISIQDQEFVVNVDQEINFEKCDFTIDESEENPARFYNKISKITSSYQSRESALRIGMLNKIVENLQANPCTDGTAQCGQNTVCVVDGEDGYECNCKNGFTLTPYASTDGIQNCVDIDECSSTNICDENAICYNDPGGYSCRCRSGFVGNGYICEPITSNLNTSEPEPTTKPDPTLTTPEHYQCDQCSENAQCSNGVCVCYEGFTGDGIECTYNCPADYVWNVDRCVPTESEDDEAEVTPFCQLTGCTCPTGYELIEYAVGQICRALPKEESEIEKEEETTLPCDVENNCSPLAQCEWVESELRNKCVCGPLYEGDGYICTEVEQSCIYDNICHEKAFCSYDEQMGKSVCKCEAGWEGNGRFCQAAPECHVDADCGLNAICEYGVCVCQQGFERDISNFCVPGSCGGAICAENAECQIDPVEQISYCSCLPGYEGDGIQLCSEIIPPCNIRNNCGFYASCAPNYRNTSIYECVCNDGYLGDGFTCELEINCLNQPSLCSENAHCQQTSAGLQCVCQTGFIGNGSVCSKPPSLESGFLILSQGVATVKIPFDGKRGRPVSMSNMAIGLDKDCSQGRVYWSDISNKQIVSVKYDGTDRQVFISEDIISPEGIAVDWISRRLYWTDSSKDTIEVASLDDPKLRTVIIRKSLVNPRGLAIDPHQNKLYWSDWNRDGPKIEWSNLDGTDREVLLSDPAVKLPNSLAISQTTGELCFADAGTSKIECIDTYSRAVRTVAANLSYPFGLAVTEDQFYWTDWTTKKIESVDHQGNRLAAMSSPLFGNHKMYGITAVVQNCPLFFSPCQVNNGDCKDDRICLVNARSPSGKACKCLDAANSCNEIHNDY</sequence>
<dbReference type="CDD" id="cd00054">
    <property type="entry name" value="EGF_CA"/>
    <property type="match status" value="2"/>
</dbReference>
<feature type="domain" description="EGF-like" evidence="15">
    <location>
        <begin position="952"/>
        <end position="992"/>
    </location>
</feature>
<feature type="domain" description="Nidogen G2 beta-barrel" evidence="16">
    <location>
        <begin position="314"/>
        <end position="537"/>
    </location>
</feature>
<dbReference type="SUPFAM" id="SSF54511">
    <property type="entry name" value="GFP-like"/>
    <property type="match status" value="1"/>
</dbReference>
<evidence type="ECO:0000256" key="1">
    <source>
        <dbReference type="ARBA" id="ARBA00004302"/>
    </source>
</evidence>
<keyword evidence="10 12" id="KW-1015">Disulfide bond</keyword>
<dbReference type="Pfam" id="PF00058">
    <property type="entry name" value="Ldl_recept_b"/>
    <property type="match status" value="3"/>
</dbReference>
<feature type="signal peptide" evidence="14">
    <location>
        <begin position="1"/>
        <end position="19"/>
    </location>
</feature>
<dbReference type="Gene3D" id="2.120.10.30">
    <property type="entry name" value="TolB, C-terminal domain"/>
    <property type="match status" value="1"/>
</dbReference>
<gene>
    <name evidence="18" type="primary">Ndg_1</name>
    <name evidence="18" type="ORF">Bhyg_04257</name>
</gene>
<dbReference type="PROSITE" id="PS00010">
    <property type="entry name" value="ASX_HYDROXYL"/>
    <property type="match status" value="2"/>
</dbReference>
<dbReference type="InterPro" id="IPR009017">
    <property type="entry name" value="GFP"/>
</dbReference>
<dbReference type="SMART" id="SM00135">
    <property type="entry name" value="LY"/>
    <property type="match status" value="5"/>
</dbReference>
<dbReference type="SMART" id="SM00682">
    <property type="entry name" value="G2F"/>
    <property type="match status" value="1"/>
</dbReference>
<feature type="domain" description="EGF-like" evidence="15">
    <location>
        <begin position="909"/>
        <end position="951"/>
    </location>
</feature>
<dbReference type="GO" id="GO:0017147">
    <property type="term" value="F:Wnt-protein binding"/>
    <property type="evidence" value="ECO:0007669"/>
    <property type="project" value="TreeGrafter"/>
</dbReference>
<feature type="domain" description="EGF-like" evidence="15">
    <location>
        <begin position="581"/>
        <end position="620"/>
    </location>
</feature>
<keyword evidence="11" id="KW-0325">Glycoprotein</keyword>
<dbReference type="SMART" id="SM00539">
    <property type="entry name" value="NIDO"/>
    <property type="match status" value="1"/>
</dbReference>
<evidence type="ECO:0000256" key="11">
    <source>
        <dbReference type="ARBA" id="ARBA00023180"/>
    </source>
</evidence>
<dbReference type="FunFam" id="2.10.25.10:FF:000038">
    <property type="entry name" value="Fibrillin 2"/>
    <property type="match status" value="1"/>
</dbReference>
<comment type="caution">
    <text evidence="12">Lacks conserved residue(s) required for the propagation of feature annotation.</text>
</comment>
<dbReference type="PROSITE" id="PS51120">
    <property type="entry name" value="LDLRB"/>
    <property type="match status" value="3"/>
</dbReference>
<evidence type="ECO:0000256" key="3">
    <source>
        <dbReference type="ARBA" id="ARBA00022530"/>
    </source>
</evidence>
<evidence type="ECO:0000256" key="4">
    <source>
        <dbReference type="ARBA" id="ARBA00022536"/>
    </source>
</evidence>
<dbReference type="InterPro" id="IPR050778">
    <property type="entry name" value="Cueball_EGF_LRP_Nidogen"/>
</dbReference>
<keyword evidence="5 14" id="KW-0732">Signal</keyword>
<feature type="domain" description="EGF-like" evidence="15">
    <location>
        <begin position="866"/>
        <end position="907"/>
    </location>
</feature>
<dbReference type="PROSITE" id="PS01186">
    <property type="entry name" value="EGF_2"/>
    <property type="match status" value="5"/>
</dbReference>
<evidence type="ECO:0000256" key="8">
    <source>
        <dbReference type="ARBA" id="ARBA00022869"/>
    </source>
</evidence>
<feature type="domain" description="EGF-like" evidence="15">
    <location>
        <begin position="788"/>
        <end position="829"/>
    </location>
</feature>
<dbReference type="PROSITE" id="PS50026">
    <property type="entry name" value="EGF_3"/>
    <property type="match status" value="6"/>
</dbReference>
<dbReference type="PANTHER" id="PTHR46513">
    <property type="entry name" value="VITELLOGENIN RECEPTOR-LIKE PROTEIN-RELATED-RELATED"/>
    <property type="match status" value="1"/>
</dbReference>